<keyword evidence="1" id="KW-0808">Transferase</keyword>
<evidence type="ECO:0000313" key="2">
    <source>
        <dbReference type="Proteomes" id="UP000620124"/>
    </source>
</evidence>
<organism evidence="1 2">
    <name type="scientific">Mycena venus</name>
    <dbReference type="NCBI Taxonomy" id="2733690"/>
    <lineage>
        <taxon>Eukaryota</taxon>
        <taxon>Fungi</taxon>
        <taxon>Dikarya</taxon>
        <taxon>Basidiomycota</taxon>
        <taxon>Agaricomycotina</taxon>
        <taxon>Agaricomycetes</taxon>
        <taxon>Agaricomycetidae</taxon>
        <taxon>Agaricales</taxon>
        <taxon>Marasmiineae</taxon>
        <taxon>Mycenaceae</taxon>
        <taxon>Mycena</taxon>
    </lineage>
</organism>
<proteinExistence type="predicted"/>
<keyword evidence="2" id="KW-1185">Reference proteome</keyword>
<accession>A0A8H6YBA4</accession>
<comment type="caution">
    <text evidence="1">The sequence shown here is derived from an EMBL/GenBank/DDBJ whole genome shotgun (WGS) entry which is preliminary data.</text>
</comment>
<reference evidence="1" key="1">
    <citation type="submission" date="2020-05" db="EMBL/GenBank/DDBJ databases">
        <title>Mycena genomes resolve the evolution of fungal bioluminescence.</title>
        <authorList>
            <person name="Tsai I.J."/>
        </authorList>
    </citation>
    <scope>NUCLEOTIDE SEQUENCE</scope>
    <source>
        <strain evidence="1">CCC161011</strain>
    </source>
</reference>
<sequence length="126" mass="14669">MLASMVDGDIAGFPDMHTAEMRAKYPEIYEHMLKEGRCSSFEFFWRDHYSGLKDAGYLLCPRYSPGWSAPWKNTTKFPLDFEDNVVPMSSLVMDAIWIFNGTCVMLKRYDRLPLTNYSPLTRRPLL</sequence>
<dbReference type="GO" id="GO:0016301">
    <property type="term" value="F:kinase activity"/>
    <property type="evidence" value="ECO:0007669"/>
    <property type="project" value="UniProtKB-KW"/>
</dbReference>
<dbReference type="OrthoDB" id="5987198at2759"/>
<dbReference type="Proteomes" id="UP000620124">
    <property type="component" value="Unassembled WGS sequence"/>
</dbReference>
<evidence type="ECO:0000313" key="1">
    <source>
        <dbReference type="EMBL" id="KAF7357870.1"/>
    </source>
</evidence>
<dbReference type="AlphaFoldDB" id="A0A8H6YBA4"/>
<name>A0A8H6YBA4_9AGAR</name>
<dbReference type="EMBL" id="JACAZI010000006">
    <property type="protein sequence ID" value="KAF7357870.1"/>
    <property type="molecule type" value="Genomic_DNA"/>
</dbReference>
<protein>
    <submittedName>
        <fullName evidence="1">Protein kinase domain-containing protein</fullName>
    </submittedName>
</protein>
<keyword evidence="1" id="KW-0418">Kinase</keyword>
<gene>
    <name evidence="1" type="ORF">MVEN_00833200</name>
</gene>